<proteinExistence type="predicted"/>
<name>A0A7M3SAK5_9FIRM</name>
<keyword evidence="2" id="KW-1185">Reference proteome</keyword>
<dbReference type="EMBL" id="AP023368">
    <property type="protein sequence ID" value="BCK01623.1"/>
    <property type="molecule type" value="Genomic_DNA"/>
</dbReference>
<dbReference type="KEGG" id="acht:bsdcttw_46630"/>
<organism evidence="1 2">
    <name type="scientific">Anaerocolumna chitinilytica</name>
    <dbReference type="NCBI Taxonomy" id="1727145"/>
    <lineage>
        <taxon>Bacteria</taxon>
        <taxon>Bacillati</taxon>
        <taxon>Bacillota</taxon>
        <taxon>Clostridia</taxon>
        <taxon>Lachnospirales</taxon>
        <taxon>Lachnospiraceae</taxon>
        <taxon>Anaerocolumna</taxon>
    </lineage>
</organism>
<protein>
    <recommendedName>
        <fullName evidence="3">DUF551 domain-containing protein</fullName>
    </recommendedName>
</protein>
<dbReference type="RefSeq" id="WP_185257168.1">
    <property type="nucleotide sequence ID" value="NZ_AP023368.1"/>
</dbReference>
<evidence type="ECO:0000313" key="1">
    <source>
        <dbReference type="EMBL" id="BCK01623.1"/>
    </source>
</evidence>
<sequence length="113" mass="13683">MNKEIEHAIEDLKWVMEEPNYRILDREDIKEIYPLAITALEAQQADRWVPLWKKMPDNYSEVYVTTQIGEVYHLFYSNNQFRFGNYSSDLICHSTIDWMPFYIPKPWKEEQSC</sequence>
<reference evidence="1 2" key="2">
    <citation type="submission" date="2020-08" db="EMBL/GenBank/DDBJ databases">
        <authorList>
            <person name="Ueki A."/>
            <person name="Tonouchi A."/>
        </authorList>
    </citation>
    <scope>NUCLEOTIDE SEQUENCE [LARGE SCALE GENOMIC DNA]</scope>
    <source>
        <strain evidence="1 2">CTTW</strain>
    </source>
</reference>
<gene>
    <name evidence="1" type="ORF">bsdcttw_46630</name>
</gene>
<evidence type="ECO:0000313" key="2">
    <source>
        <dbReference type="Proteomes" id="UP000515703"/>
    </source>
</evidence>
<dbReference type="AlphaFoldDB" id="A0A7M3SAK5"/>
<accession>A0A7M3SAK5</accession>
<evidence type="ECO:0008006" key="3">
    <source>
        <dbReference type="Google" id="ProtNLM"/>
    </source>
</evidence>
<dbReference type="Proteomes" id="UP000515703">
    <property type="component" value="Chromosome"/>
</dbReference>
<reference evidence="1 2" key="1">
    <citation type="submission" date="2020-08" db="EMBL/GenBank/DDBJ databases">
        <title>Draft genome sequencing of an Anaerocolumna strain isolated from anoxic soil subjected to BSD treatment.</title>
        <authorList>
            <person name="Uek A."/>
            <person name="Tonouchi A."/>
        </authorList>
    </citation>
    <scope>NUCLEOTIDE SEQUENCE [LARGE SCALE GENOMIC DNA]</scope>
    <source>
        <strain evidence="1 2">CTTW</strain>
    </source>
</reference>